<dbReference type="GO" id="GO:0003735">
    <property type="term" value="F:structural constituent of ribosome"/>
    <property type="evidence" value="ECO:0007669"/>
    <property type="project" value="InterPro"/>
</dbReference>
<sequence length="257" mass="28684">MVGATSMAAATLSSSGAPTAGNAVPRYIFCFGYVLKDKAIKRFLVRNIVEQAAVRDVQEACVYDGNPQREVISEGEFLRDPVRERGWSLRILPRVGSGYVGLGFGHTKLEDCLALTRSEAVDLLLPNVAVVRISPHNSSWLTKCFGLGQPCLFTTLFVRDDEERDDYNILYNFTLTLQEINPNFVDRGKDRLVLHKHLFLYKAIIGLKNQLSARSVCVSLKLEKTLRCLPRAAILSIWDYTRMVSQFLADVGIVAKA</sequence>
<evidence type="ECO:0000313" key="5">
    <source>
        <dbReference type="Proteomes" id="UP000655225"/>
    </source>
</evidence>
<keyword evidence="2" id="KW-0689">Ribosomal protein</keyword>
<dbReference type="Pfam" id="PF01283">
    <property type="entry name" value="Ribosomal_S26e"/>
    <property type="match status" value="1"/>
</dbReference>
<dbReference type="AlphaFoldDB" id="A0A834Z8U5"/>
<keyword evidence="3" id="KW-0687">Ribonucleoprotein</keyword>
<evidence type="ECO:0000313" key="4">
    <source>
        <dbReference type="EMBL" id="KAF8402500.1"/>
    </source>
</evidence>
<protein>
    <submittedName>
        <fullName evidence="4">Uncharacterized protein</fullName>
    </submittedName>
</protein>
<proteinExistence type="inferred from homology"/>
<gene>
    <name evidence="4" type="ORF">HHK36_010585</name>
</gene>
<dbReference type="Gene3D" id="3.30.1740.20">
    <property type="entry name" value="Ribosomal protein S26e"/>
    <property type="match status" value="1"/>
</dbReference>
<dbReference type="GO" id="GO:0006412">
    <property type="term" value="P:translation"/>
    <property type="evidence" value="ECO:0007669"/>
    <property type="project" value="InterPro"/>
</dbReference>
<dbReference type="InterPro" id="IPR000892">
    <property type="entry name" value="Ribosomal_eS26"/>
</dbReference>
<dbReference type="GO" id="GO:0022627">
    <property type="term" value="C:cytosolic small ribosomal subunit"/>
    <property type="evidence" value="ECO:0007669"/>
    <property type="project" value="TreeGrafter"/>
</dbReference>
<comment type="caution">
    <text evidence="4">The sequence shown here is derived from an EMBL/GenBank/DDBJ whole genome shotgun (WGS) entry which is preliminary data.</text>
</comment>
<name>A0A834Z8U5_TETSI</name>
<dbReference type="InterPro" id="IPR038551">
    <property type="entry name" value="Ribosomal_eS26_sf"/>
</dbReference>
<comment type="similarity">
    <text evidence="1">Belongs to the eukaryotic ribosomal protein eS26 family.</text>
</comment>
<evidence type="ECO:0000256" key="1">
    <source>
        <dbReference type="ARBA" id="ARBA00008596"/>
    </source>
</evidence>
<accession>A0A834Z8U5</accession>
<organism evidence="4 5">
    <name type="scientific">Tetracentron sinense</name>
    <name type="common">Spur-leaf</name>
    <dbReference type="NCBI Taxonomy" id="13715"/>
    <lineage>
        <taxon>Eukaryota</taxon>
        <taxon>Viridiplantae</taxon>
        <taxon>Streptophyta</taxon>
        <taxon>Embryophyta</taxon>
        <taxon>Tracheophyta</taxon>
        <taxon>Spermatophyta</taxon>
        <taxon>Magnoliopsida</taxon>
        <taxon>Trochodendrales</taxon>
        <taxon>Trochodendraceae</taxon>
        <taxon>Tetracentron</taxon>
    </lineage>
</organism>
<dbReference type="EMBL" id="JABCRI010000007">
    <property type="protein sequence ID" value="KAF8402500.1"/>
    <property type="molecule type" value="Genomic_DNA"/>
</dbReference>
<dbReference type="Proteomes" id="UP000655225">
    <property type="component" value="Unassembled WGS sequence"/>
</dbReference>
<keyword evidence="5" id="KW-1185">Reference proteome</keyword>
<evidence type="ECO:0000256" key="3">
    <source>
        <dbReference type="ARBA" id="ARBA00023274"/>
    </source>
</evidence>
<evidence type="ECO:0000256" key="2">
    <source>
        <dbReference type="ARBA" id="ARBA00022980"/>
    </source>
</evidence>
<dbReference type="OrthoDB" id="10262653at2759"/>
<reference evidence="4 5" key="1">
    <citation type="submission" date="2020-04" db="EMBL/GenBank/DDBJ databases">
        <title>Plant Genome Project.</title>
        <authorList>
            <person name="Zhang R.-G."/>
        </authorList>
    </citation>
    <scope>NUCLEOTIDE SEQUENCE [LARGE SCALE GENOMIC DNA]</scope>
    <source>
        <strain evidence="4">YNK0</strain>
        <tissue evidence="4">Leaf</tissue>
    </source>
</reference>
<dbReference type="GO" id="GO:0003729">
    <property type="term" value="F:mRNA binding"/>
    <property type="evidence" value="ECO:0007669"/>
    <property type="project" value="TreeGrafter"/>
</dbReference>
<dbReference type="PANTHER" id="PTHR12538:SF0">
    <property type="entry name" value="40S RIBOSOMAL PROTEIN S26"/>
    <property type="match status" value="1"/>
</dbReference>
<dbReference type="PANTHER" id="PTHR12538">
    <property type="entry name" value="40S RIBOSOMAL PROTEIN S26"/>
    <property type="match status" value="1"/>
</dbReference>